<protein>
    <submittedName>
        <fullName evidence="1">6-carboxytetrahydropterin synthase QueD</fullName>
    </submittedName>
</protein>
<name>A0A317YP85_STAPS</name>
<sequence length="38" mass="4505">YQIVKENLASLEHQPKCIQVFVRETPTSYVVFRPKEQV</sequence>
<gene>
    <name evidence="1" type="ORF">DD902_14525</name>
</gene>
<reference evidence="1 2" key="1">
    <citation type="journal article" date="2018" name="Vet. Microbiol.">
        <title>Clonal diversity and geographic distribution of methicillin-resistant Staphylococcus pseudintermedius from Australian animals: Discovery of novel sequence types.</title>
        <authorList>
            <person name="Worthing K.A."/>
            <person name="Abraham S."/>
            <person name="Coombs G.W."/>
            <person name="Pang S."/>
            <person name="Saputra S."/>
            <person name="Jordan D."/>
            <person name="Trott D.J."/>
            <person name="Norris J.M."/>
        </authorList>
    </citation>
    <scope>NUCLEOTIDE SEQUENCE [LARGE SCALE GENOMIC DNA]</scope>
    <source>
        <strain evidence="1 2">ST525 1</strain>
    </source>
</reference>
<dbReference type="EMBL" id="QEIT01000460">
    <property type="protein sequence ID" value="PWZ69167.1"/>
    <property type="molecule type" value="Genomic_DNA"/>
</dbReference>
<evidence type="ECO:0000313" key="1">
    <source>
        <dbReference type="EMBL" id="PWZ69167.1"/>
    </source>
</evidence>
<dbReference type="Proteomes" id="UP000246800">
    <property type="component" value="Unassembled WGS sequence"/>
</dbReference>
<proteinExistence type="predicted"/>
<feature type="non-terminal residue" evidence="1">
    <location>
        <position position="1"/>
    </location>
</feature>
<evidence type="ECO:0000313" key="2">
    <source>
        <dbReference type="Proteomes" id="UP000246800"/>
    </source>
</evidence>
<accession>A0A317YP85</accession>
<comment type="caution">
    <text evidence="1">The sequence shown here is derived from an EMBL/GenBank/DDBJ whole genome shotgun (WGS) entry which is preliminary data.</text>
</comment>
<dbReference type="AlphaFoldDB" id="A0A317YP85"/>
<organism evidence="1 2">
    <name type="scientific">Staphylococcus pseudintermedius</name>
    <dbReference type="NCBI Taxonomy" id="283734"/>
    <lineage>
        <taxon>Bacteria</taxon>
        <taxon>Bacillati</taxon>
        <taxon>Bacillota</taxon>
        <taxon>Bacilli</taxon>
        <taxon>Bacillales</taxon>
        <taxon>Staphylococcaceae</taxon>
        <taxon>Staphylococcus</taxon>
        <taxon>Staphylococcus intermedius group</taxon>
    </lineage>
</organism>